<dbReference type="InterPro" id="IPR032675">
    <property type="entry name" value="LRR_dom_sf"/>
</dbReference>
<gene>
    <name evidence="5" type="ORF">LY90DRAFT_675313</name>
</gene>
<evidence type="ECO:0000313" key="5">
    <source>
        <dbReference type="EMBL" id="ORY24081.1"/>
    </source>
</evidence>
<keyword evidence="3" id="KW-0732">Signal</keyword>
<dbReference type="Pfam" id="PF23598">
    <property type="entry name" value="LRR_14"/>
    <property type="match status" value="1"/>
</dbReference>
<keyword evidence="2" id="KW-0677">Repeat</keyword>
<dbReference type="AlphaFoldDB" id="A0A1Y2ANF2"/>
<dbReference type="STRING" id="1754190.A0A1Y2ANF2"/>
<keyword evidence="1" id="KW-0433">Leucine-rich repeat</keyword>
<evidence type="ECO:0000259" key="4">
    <source>
        <dbReference type="Pfam" id="PF23598"/>
    </source>
</evidence>
<protein>
    <submittedName>
        <fullName evidence="5">L domain-like protein</fullName>
    </submittedName>
</protein>
<feature type="chain" id="PRO_5012101462" evidence="3">
    <location>
        <begin position="20"/>
        <end position="424"/>
    </location>
</feature>
<evidence type="ECO:0000313" key="6">
    <source>
        <dbReference type="Proteomes" id="UP000193920"/>
    </source>
</evidence>
<evidence type="ECO:0000256" key="3">
    <source>
        <dbReference type="SAM" id="SignalP"/>
    </source>
</evidence>
<dbReference type="InterPro" id="IPR050216">
    <property type="entry name" value="LRR_domain-containing"/>
</dbReference>
<dbReference type="SUPFAM" id="SSF52058">
    <property type="entry name" value="L domain-like"/>
    <property type="match status" value="1"/>
</dbReference>
<dbReference type="InterPro" id="IPR001611">
    <property type="entry name" value="Leu-rich_rpt"/>
</dbReference>
<proteinExistence type="predicted"/>
<dbReference type="PANTHER" id="PTHR48051">
    <property type="match status" value="1"/>
</dbReference>
<dbReference type="OrthoDB" id="2020019at2759"/>
<feature type="signal peptide" evidence="3">
    <location>
        <begin position="1"/>
        <end position="19"/>
    </location>
</feature>
<dbReference type="GO" id="GO:0005737">
    <property type="term" value="C:cytoplasm"/>
    <property type="evidence" value="ECO:0007669"/>
    <property type="project" value="TreeGrafter"/>
</dbReference>
<evidence type="ECO:0000256" key="1">
    <source>
        <dbReference type="ARBA" id="ARBA00022614"/>
    </source>
</evidence>
<accession>A0A1Y2ANF2</accession>
<dbReference type="Proteomes" id="UP000193920">
    <property type="component" value="Unassembled WGS sequence"/>
</dbReference>
<organism evidence="5 6">
    <name type="scientific">Neocallimastix californiae</name>
    <dbReference type="NCBI Taxonomy" id="1754190"/>
    <lineage>
        <taxon>Eukaryota</taxon>
        <taxon>Fungi</taxon>
        <taxon>Fungi incertae sedis</taxon>
        <taxon>Chytridiomycota</taxon>
        <taxon>Chytridiomycota incertae sedis</taxon>
        <taxon>Neocallimastigomycetes</taxon>
        <taxon>Neocallimastigales</taxon>
        <taxon>Neocallimastigaceae</taxon>
        <taxon>Neocallimastix</taxon>
    </lineage>
</organism>
<dbReference type="PANTHER" id="PTHR48051:SF1">
    <property type="entry name" value="RAS SUPPRESSOR PROTEIN 1"/>
    <property type="match status" value="1"/>
</dbReference>
<dbReference type="InterPro" id="IPR055414">
    <property type="entry name" value="LRR_R13L4/SHOC2-like"/>
</dbReference>
<evidence type="ECO:0000256" key="2">
    <source>
        <dbReference type="ARBA" id="ARBA00022737"/>
    </source>
</evidence>
<name>A0A1Y2ANF2_9FUNG</name>
<dbReference type="Gene3D" id="3.80.10.10">
    <property type="entry name" value="Ribonuclease Inhibitor"/>
    <property type="match status" value="1"/>
</dbReference>
<sequence>MNGVTKLFILLLFTVNVFCQHALNDYDIEEFDTASFQESIRVTHSDCHDSRKLSKFLKNAGYFMKNGYNKNIVTCKDDNMFKLELNFKNNSFIDFSEFPLFEDLTILNIKGNAFVNKTIPNRFFKLPNLKYLYISSPINEVPKNFDEDSPIENIIFDKCEFTKFPYQLKKLENLKNLNLNFNKISGSLTNEIKEFKNLEKLKLKANKLKGELIIPDNLNEIYIDGNGFTSYSVNNTNEELIKFSGSFNDFDNNFLMELTKLKSLKYINIGNNKQITEIPSNIYQLEDLEILNVKATSIQKLPNNLFKLKNLKVLDISNNQQLKAKIIKLEDNNTINNCRLYDTNILCYEKDACDEIFGKKLERDEFNYTLCTDEEINDIRMNMDRTVEEEKLLNKNSSSIKTIAYKYISFKSIITLIIMLIVIM</sequence>
<keyword evidence="6" id="KW-1185">Reference proteome</keyword>
<feature type="domain" description="Disease resistance R13L4/SHOC-2-like LRR" evidence="4">
    <location>
        <begin position="249"/>
        <end position="330"/>
    </location>
</feature>
<dbReference type="Pfam" id="PF00560">
    <property type="entry name" value="LRR_1"/>
    <property type="match status" value="1"/>
</dbReference>
<comment type="caution">
    <text evidence="5">The sequence shown here is derived from an EMBL/GenBank/DDBJ whole genome shotgun (WGS) entry which is preliminary data.</text>
</comment>
<reference evidence="5 6" key="1">
    <citation type="submission" date="2016-08" db="EMBL/GenBank/DDBJ databases">
        <title>A Parts List for Fungal Cellulosomes Revealed by Comparative Genomics.</title>
        <authorList>
            <consortium name="DOE Joint Genome Institute"/>
            <person name="Haitjema C.H."/>
            <person name="Gilmore S.P."/>
            <person name="Henske J.K."/>
            <person name="Solomon K.V."/>
            <person name="De Groot R."/>
            <person name="Kuo A."/>
            <person name="Mondo S.J."/>
            <person name="Salamov A.A."/>
            <person name="Labutti K."/>
            <person name="Zhao Z."/>
            <person name="Chiniquy J."/>
            <person name="Barry K."/>
            <person name="Brewer H.M."/>
            <person name="Purvine S.O."/>
            <person name="Wright A.T."/>
            <person name="Boxma B."/>
            <person name="Van Alen T."/>
            <person name="Hackstein J.H."/>
            <person name="Baker S.E."/>
            <person name="Grigoriev I.V."/>
            <person name="O'Malley M.A."/>
        </authorList>
    </citation>
    <scope>NUCLEOTIDE SEQUENCE [LARGE SCALE GENOMIC DNA]</scope>
    <source>
        <strain evidence="5 6">G1</strain>
    </source>
</reference>
<dbReference type="EMBL" id="MCOG01000226">
    <property type="protein sequence ID" value="ORY24081.1"/>
    <property type="molecule type" value="Genomic_DNA"/>
</dbReference>